<evidence type="ECO:0000313" key="1">
    <source>
        <dbReference type="EMBL" id="ALN79711.1"/>
    </source>
</evidence>
<proteinExistence type="predicted"/>
<dbReference type="KEGG" id="lab:LA76x_1555"/>
<accession>A0A0S2F850</accession>
<evidence type="ECO:0000313" key="2">
    <source>
        <dbReference type="Proteomes" id="UP000060787"/>
    </source>
</evidence>
<dbReference type="EMBL" id="CP011129">
    <property type="protein sequence ID" value="ALN79711.1"/>
    <property type="molecule type" value="Genomic_DNA"/>
</dbReference>
<dbReference type="Proteomes" id="UP000060787">
    <property type="component" value="Chromosome"/>
</dbReference>
<protein>
    <submittedName>
        <fullName evidence="1">Uncharacterized protein</fullName>
    </submittedName>
</protein>
<reference evidence="1 2" key="1">
    <citation type="journal article" date="2015" name="BMC Genomics">
        <title>Comparative genomics and metabolic profiling of the genus Lysobacter.</title>
        <authorList>
            <person name="de Bruijn I."/>
            <person name="Cheng X."/>
            <person name="de Jager V."/>
            <person name="Exposito R.G."/>
            <person name="Watrous J."/>
            <person name="Patel N."/>
            <person name="Postma J."/>
            <person name="Dorrestein P.C."/>
            <person name="Kobayashi D."/>
            <person name="Raaijmakers J.M."/>
        </authorList>
    </citation>
    <scope>NUCLEOTIDE SEQUENCE [LARGE SCALE GENOMIC DNA]</scope>
    <source>
        <strain evidence="1 2">76</strain>
    </source>
</reference>
<organism evidence="1 2">
    <name type="scientific">Lysobacter antibioticus</name>
    <dbReference type="NCBI Taxonomy" id="84531"/>
    <lineage>
        <taxon>Bacteria</taxon>
        <taxon>Pseudomonadati</taxon>
        <taxon>Pseudomonadota</taxon>
        <taxon>Gammaproteobacteria</taxon>
        <taxon>Lysobacterales</taxon>
        <taxon>Lysobacteraceae</taxon>
        <taxon>Lysobacter</taxon>
    </lineage>
</organism>
<dbReference type="STRING" id="84531.LA76x_1555"/>
<name>A0A0S2F850_LYSAN</name>
<dbReference type="PATRIC" id="fig|84531.8.peg.1584"/>
<dbReference type="AlphaFoldDB" id="A0A0S2F850"/>
<sequence length="244" mass="27683">MATAAPQRPIKIAGMLQEADIEQAVDLQARSYALLKWMAEGIRRGFIGFDAAHAYAHDAQAAAAWIERHYADLPPPARPPREHLAAFCRLFTTYLDGGQRLVRDPGQRLYSPDAHCFCEMCSWYIHKASLTARTISSGDRRRADRQMRHSLDELALEHDRLLEDGDVDRLMRDPAFRQALELYAYTETLLRRLRGGGAEIGVPLALWRRFAWTEQGAPKRKFRLSVESILDASALLRQRLAALS</sequence>
<gene>
    <name evidence="1" type="ORF">LA76x_1555</name>
</gene>
<keyword evidence="2" id="KW-1185">Reference proteome</keyword>